<dbReference type="Gene3D" id="3.30.2310.20">
    <property type="entry name" value="RelE-like"/>
    <property type="match status" value="1"/>
</dbReference>
<sequence>MRKIEPTTAFKRDFKREGKGPHRAVLDTDLKQVITALANDVPLAVKHRDHPLTGNWKDYRDCHVRPDLVLIYRLMDGDGTEDNPARLVLARLGAHSELDL</sequence>
<dbReference type="InterPro" id="IPR007712">
    <property type="entry name" value="RelE/ParE_toxin"/>
</dbReference>
<name>A1WN65_VEREI</name>
<dbReference type="InterPro" id="IPR004386">
    <property type="entry name" value="Toxin_YafQ-like"/>
</dbReference>
<dbReference type="Pfam" id="PF15738">
    <property type="entry name" value="YafQ_toxin"/>
    <property type="match status" value="1"/>
</dbReference>
<proteinExistence type="predicted"/>
<reference evidence="4" key="1">
    <citation type="submission" date="2006-12" db="EMBL/GenBank/DDBJ databases">
        <title>Complete sequence of chromosome 1 of Verminephrobacter eiseniae EF01-2.</title>
        <authorList>
            <person name="Copeland A."/>
            <person name="Lucas S."/>
            <person name="Lapidus A."/>
            <person name="Barry K."/>
            <person name="Detter J.C."/>
            <person name="Glavina del Rio T."/>
            <person name="Dalin E."/>
            <person name="Tice H."/>
            <person name="Pitluck S."/>
            <person name="Chertkov O."/>
            <person name="Brettin T."/>
            <person name="Bruce D."/>
            <person name="Han C."/>
            <person name="Tapia R."/>
            <person name="Gilna P."/>
            <person name="Schmutz J."/>
            <person name="Larimer F."/>
            <person name="Land M."/>
            <person name="Hauser L."/>
            <person name="Kyrpides N."/>
            <person name="Kim E."/>
            <person name="Stahl D."/>
            <person name="Richardson P."/>
        </authorList>
    </citation>
    <scope>NUCLEOTIDE SEQUENCE [LARGE SCALE GENOMIC DNA]</scope>
    <source>
        <strain evidence="4">EF01-2</strain>
    </source>
</reference>
<organism evidence="3 4">
    <name type="scientific">Verminephrobacter eiseniae (strain EF01-2)</name>
    <dbReference type="NCBI Taxonomy" id="391735"/>
    <lineage>
        <taxon>Bacteria</taxon>
        <taxon>Pseudomonadati</taxon>
        <taxon>Pseudomonadota</taxon>
        <taxon>Betaproteobacteria</taxon>
        <taxon>Burkholderiales</taxon>
        <taxon>Comamonadaceae</taxon>
        <taxon>Verminephrobacter</taxon>
    </lineage>
</organism>
<evidence type="ECO:0000313" key="3">
    <source>
        <dbReference type="EMBL" id="ABM59072.1"/>
    </source>
</evidence>
<dbReference type="AlphaFoldDB" id="A1WN65"/>
<gene>
    <name evidence="3" type="ordered locus">Veis_3345</name>
</gene>
<dbReference type="eggNOG" id="COG3041">
    <property type="taxonomic scope" value="Bacteria"/>
</dbReference>
<keyword evidence="4" id="KW-1185">Reference proteome</keyword>
<dbReference type="EMBL" id="CP000542">
    <property type="protein sequence ID" value="ABM59072.1"/>
    <property type="molecule type" value="Genomic_DNA"/>
</dbReference>
<dbReference type="PANTHER" id="PTHR40588:SF1">
    <property type="entry name" value="MRNA INTERFERASE TOXIN YAFQ"/>
    <property type="match status" value="1"/>
</dbReference>
<keyword evidence="1" id="KW-1277">Toxin-antitoxin system</keyword>
<accession>A1WN65</accession>
<dbReference type="OrthoDB" id="7030467at2"/>
<evidence type="ECO:0000313" key="4">
    <source>
        <dbReference type="Proteomes" id="UP000000374"/>
    </source>
</evidence>
<evidence type="ECO:0000256" key="2">
    <source>
        <dbReference type="PIRSR" id="PIRSR006156-1"/>
    </source>
</evidence>
<dbReference type="GO" id="GO:0004521">
    <property type="term" value="F:RNA endonuclease activity"/>
    <property type="evidence" value="ECO:0007669"/>
    <property type="project" value="TreeGrafter"/>
</dbReference>
<dbReference type="SUPFAM" id="SSF143011">
    <property type="entry name" value="RelE-like"/>
    <property type="match status" value="1"/>
</dbReference>
<dbReference type="GO" id="GO:0006415">
    <property type="term" value="P:translational termination"/>
    <property type="evidence" value="ECO:0007669"/>
    <property type="project" value="TreeGrafter"/>
</dbReference>
<dbReference type="KEGG" id="vei:Veis_3345"/>
<dbReference type="PANTHER" id="PTHR40588">
    <property type="entry name" value="MRNA INTERFERASE TOXIN YAFQ"/>
    <property type="match status" value="1"/>
</dbReference>
<dbReference type="InterPro" id="IPR035093">
    <property type="entry name" value="RelE/ParE_toxin_dom_sf"/>
</dbReference>
<dbReference type="GeneID" id="76461783"/>
<feature type="active site" description="Proton donor" evidence="2">
    <location>
        <position position="95"/>
    </location>
</feature>
<dbReference type="Proteomes" id="UP000000374">
    <property type="component" value="Chromosome"/>
</dbReference>
<dbReference type="GO" id="GO:0006402">
    <property type="term" value="P:mRNA catabolic process"/>
    <property type="evidence" value="ECO:0007669"/>
    <property type="project" value="TreeGrafter"/>
</dbReference>
<dbReference type="NCBIfam" id="TIGR02385">
    <property type="entry name" value="RelE_StbE"/>
    <property type="match status" value="1"/>
</dbReference>
<dbReference type="STRING" id="391735.Veis_3345"/>
<evidence type="ECO:0000256" key="1">
    <source>
        <dbReference type="ARBA" id="ARBA00022649"/>
    </source>
</evidence>
<dbReference type="HOGENOM" id="CLU_161929_4_0_4"/>
<protein>
    <submittedName>
        <fullName evidence="3">Addiction module toxin, RelE/StbE family</fullName>
    </submittedName>
</protein>
<dbReference type="RefSeq" id="WP_011811064.1">
    <property type="nucleotide sequence ID" value="NC_008786.1"/>
</dbReference>
<dbReference type="PIRSF" id="PIRSF006156">
    <property type="entry name" value="YafQ"/>
    <property type="match status" value="1"/>
</dbReference>